<evidence type="ECO:0000313" key="2">
    <source>
        <dbReference type="EMBL" id="RLM19417.1"/>
    </source>
</evidence>
<dbReference type="Pfam" id="PF13304">
    <property type="entry name" value="AAA_21"/>
    <property type="match status" value="1"/>
</dbReference>
<dbReference type="GeneID" id="70908002"/>
<dbReference type="KEGG" id="bgj:AWC36_14430"/>
<dbReference type="Proteomes" id="UP000285972">
    <property type="component" value="Unassembled WGS sequence"/>
</dbReference>
<accession>A0AAE8JLR3</accession>
<dbReference type="RefSeq" id="WP_095834788.1">
    <property type="nucleotide sequence ID" value="NZ_CP014137.1"/>
</dbReference>
<dbReference type="InterPro" id="IPR003959">
    <property type="entry name" value="ATPase_AAA_core"/>
</dbReference>
<dbReference type="InterPro" id="IPR027417">
    <property type="entry name" value="P-loop_NTPase"/>
</dbReference>
<evidence type="ECO:0000313" key="3">
    <source>
        <dbReference type="Proteomes" id="UP000285972"/>
    </source>
</evidence>
<feature type="domain" description="ATPase AAA-type core" evidence="1">
    <location>
        <begin position="29"/>
        <end position="286"/>
    </location>
</feature>
<dbReference type="PANTHER" id="PTHR43581">
    <property type="entry name" value="ATP/GTP PHOSPHATASE"/>
    <property type="match status" value="1"/>
</dbReference>
<dbReference type="CDD" id="cd00267">
    <property type="entry name" value="ABC_ATPase"/>
    <property type="match status" value="1"/>
</dbReference>
<dbReference type="Gene3D" id="3.40.50.300">
    <property type="entry name" value="P-loop containing nucleotide triphosphate hydrolases"/>
    <property type="match status" value="1"/>
</dbReference>
<dbReference type="AlphaFoldDB" id="A0AAE8JLR3"/>
<name>A0AAE8JLR3_9GAMM</name>
<gene>
    <name evidence="2" type="ORF">BIY26_17315</name>
</gene>
<dbReference type="EMBL" id="MJLX01000055">
    <property type="protein sequence ID" value="RLM19417.1"/>
    <property type="molecule type" value="Genomic_DNA"/>
</dbReference>
<dbReference type="SUPFAM" id="SSF52540">
    <property type="entry name" value="P-loop containing nucleoside triphosphate hydrolases"/>
    <property type="match status" value="1"/>
</dbReference>
<reference evidence="2 3" key="1">
    <citation type="submission" date="2016-09" db="EMBL/GenBank/DDBJ databases">
        <authorList>
            <person name="Doonan J."/>
            <person name="Pachebat J.A."/>
            <person name="Golyshin P.N."/>
            <person name="Denman S."/>
            <person name="Mcdonald J.E."/>
        </authorList>
    </citation>
    <scope>NUCLEOTIDE SEQUENCE [LARGE SCALE GENOMIC DNA]</scope>
    <source>
        <strain evidence="2 3">FRB141</strain>
    </source>
</reference>
<dbReference type="GO" id="GO:0016887">
    <property type="term" value="F:ATP hydrolysis activity"/>
    <property type="evidence" value="ECO:0007669"/>
    <property type="project" value="InterPro"/>
</dbReference>
<dbReference type="PANTHER" id="PTHR43581:SF2">
    <property type="entry name" value="EXCINUCLEASE ATPASE SUBUNIT"/>
    <property type="match status" value="1"/>
</dbReference>
<proteinExistence type="predicted"/>
<dbReference type="GO" id="GO:0005524">
    <property type="term" value="F:ATP binding"/>
    <property type="evidence" value="ECO:0007669"/>
    <property type="project" value="InterPro"/>
</dbReference>
<sequence length="534" mass="61014">MQIKKLRLFNGYKRFHDLTIDLGENPARIIALVGPNGCGKSSVLDGILFHHSAFGALGNKGNKDHLYHSMHNDPSFDYQSISIEFTSGTYYDARQSRKGKENTLFSFRSPYRYNSNLNVTESRAVGEIYLNNYGASSASDIDDKMEENYRRLNIRLNKYMHSEDCKPSEAKEKIIGDLNESIKNCLNLEIDNLGNIESSQGTIYFKKPDHPKPFSFNVLSSGEKEVVDILLDLYLRQDEYCDTVYLLDEPELHINTSIQKKLLVEINRLIGEQCQIWLTTHSIGFMRALQDELNEKCQIIYFDENYNLAAETKILTPTTKSSGMWRKIFGIALDDLTHLLSPKRIVYCEGRDSPGTAGRERGLDAQAYNTIFNERYPDTLFVSSGGNTELDKRSDIAIAILSKALPNLEVLVLKDRDSGSGRCVSSNERELYLDTNPENHRMLIRWEIENYLFSKDALISYCKKNGLSFDEAQYDETVTDIKNQSVKELNNHIRNICGIKTNINSEVFKLRLAESLPADSDTYKELEKSIFYTK</sequence>
<dbReference type="InterPro" id="IPR051396">
    <property type="entry name" value="Bact_Antivir_Def_Nuclease"/>
</dbReference>
<organism evidence="2 3">
    <name type="scientific">Brenneria goodwinii</name>
    <dbReference type="NCBI Taxonomy" id="1109412"/>
    <lineage>
        <taxon>Bacteria</taxon>
        <taxon>Pseudomonadati</taxon>
        <taxon>Pseudomonadota</taxon>
        <taxon>Gammaproteobacteria</taxon>
        <taxon>Enterobacterales</taxon>
        <taxon>Pectobacteriaceae</taxon>
        <taxon>Brenneria</taxon>
    </lineage>
</organism>
<protein>
    <recommendedName>
        <fullName evidence="1">ATPase AAA-type core domain-containing protein</fullName>
    </recommendedName>
</protein>
<evidence type="ECO:0000259" key="1">
    <source>
        <dbReference type="Pfam" id="PF13304"/>
    </source>
</evidence>
<comment type="caution">
    <text evidence="2">The sequence shown here is derived from an EMBL/GenBank/DDBJ whole genome shotgun (WGS) entry which is preliminary data.</text>
</comment>